<dbReference type="PANTHER" id="PTHR13847:SF279">
    <property type="entry name" value="FAD DEPENDENT OXIDOREDUCTASE DOMAIN-CONTAINING PROTEIN-RELATED"/>
    <property type="match status" value="1"/>
</dbReference>
<dbReference type="GO" id="GO:0005737">
    <property type="term" value="C:cytoplasm"/>
    <property type="evidence" value="ECO:0007669"/>
    <property type="project" value="TreeGrafter"/>
</dbReference>
<accession>A0A0D2A8F5</accession>
<dbReference type="STRING" id="91928.A0A0D2A8F5"/>
<dbReference type="Proteomes" id="UP000053328">
    <property type="component" value="Unassembled WGS sequence"/>
</dbReference>
<dbReference type="PANTHER" id="PTHR13847">
    <property type="entry name" value="SARCOSINE DEHYDROGENASE-RELATED"/>
    <property type="match status" value="1"/>
</dbReference>
<dbReference type="Gene3D" id="3.30.9.10">
    <property type="entry name" value="D-Amino Acid Oxidase, subunit A, domain 2"/>
    <property type="match status" value="1"/>
</dbReference>
<proteinExistence type="predicted"/>
<dbReference type="SUPFAM" id="SSF51905">
    <property type="entry name" value="FAD/NAD(P)-binding domain"/>
    <property type="match status" value="1"/>
</dbReference>
<dbReference type="VEuPathDB" id="FungiDB:PV08_01621"/>
<feature type="domain" description="FAD dependent oxidoreductase" evidence="1">
    <location>
        <begin position="47"/>
        <end position="435"/>
    </location>
</feature>
<evidence type="ECO:0000313" key="2">
    <source>
        <dbReference type="EMBL" id="KIW21042.1"/>
    </source>
</evidence>
<dbReference type="GeneID" id="27328704"/>
<dbReference type="RefSeq" id="XP_016241258.1">
    <property type="nucleotide sequence ID" value="XM_016375982.1"/>
</dbReference>
<name>A0A0D2A8F5_9EURO</name>
<evidence type="ECO:0000313" key="3">
    <source>
        <dbReference type="Proteomes" id="UP000053328"/>
    </source>
</evidence>
<gene>
    <name evidence="2" type="ORF">PV08_01621</name>
</gene>
<sequence length="462" mass="51489">MTRQHTFNSLPAHETFPNPTSTVPCWRTELHPLDNYRSTEELPSTSDIVIIGAGMTGISIAYHLLQETSPESAPSITILEARQVCSGATGRNGGHLKLASWIVKDKLEQWSVEASRELIRSHLAHIMALKNVIEKEEIDCDFLVTRSFDVFMDSGEARQSEGNLRMYKDMAMDELEHVDLLGPKYLEAVTGVANSKGAFSVPAAQLWPYKFVTGLLNTFIDRENVNLQTTTQVTSISDHQDPNGFFRIETSGRGTILARKVVYATNAYTAGILPMYHDTIVPVRGTGAHIVPLRTSKDPTLALQRRVNTYTYNIFHRRGQVDHLVHRPDGGVVIGGARVLFIDDPEQWSGVVDDGSLILQEQVTPYFERVMTEHYQDWRESGAKVDKLWTGIMGYTTDGAAHVGNVPGRKDQYVCAGFNGAGMVYIFLTARGIARMMLGTANFEDSGIPRVFKATRERLEKQ</sequence>
<dbReference type="InterPro" id="IPR006076">
    <property type="entry name" value="FAD-dep_OxRdtase"/>
</dbReference>
<evidence type="ECO:0000259" key="1">
    <source>
        <dbReference type="Pfam" id="PF01266"/>
    </source>
</evidence>
<reference evidence="2 3" key="1">
    <citation type="submission" date="2015-01" db="EMBL/GenBank/DDBJ databases">
        <title>The Genome Sequence of Exophiala spinifera CBS89968.</title>
        <authorList>
            <consortium name="The Broad Institute Genomics Platform"/>
            <person name="Cuomo C."/>
            <person name="de Hoog S."/>
            <person name="Gorbushina A."/>
            <person name="Stielow B."/>
            <person name="Teixiera M."/>
            <person name="Abouelleil A."/>
            <person name="Chapman S.B."/>
            <person name="Priest M."/>
            <person name="Young S.K."/>
            <person name="Wortman J."/>
            <person name="Nusbaum C."/>
            <person name="Birren B."/>
        </authorList>
    </citation>
    <scope>NUCLEOTIDE SEQUENCE [LARGE SCALE GENOMIC DNA]</scope>
    <source>
        <strain evidence="2 3">CBS 89968</strain>
    </source>
</reference>
<dbReference type="HOGENOM" id="CLU_022730_0_1_1"/>
<dbReference type="AlphaFoldDB" id="A0A0D2A8F5"/>
<dbReference type="OrthoDB" id="429143at2759"/>
<keyword evidence="3" id="KW-1185">Reference proteome</keyword>
<dbReference type="Gene3D" id="3.50.50.60">
    <property type="entry name" value="FAD/NAD(P)-binding domain"/>
    <property type="match status" value="1"/>
</dbReference>
<protein>
    <recommendedName>
        <fullName evidence="1">FAD dependent oxidoreductase domain-containing protein</fullName>
    </recommendedName>
</protein>
<dbReference type="Pfam" id="PF01266">
    <property type="entry name" value="DAO"/>
    <property type="match status" value="1"/>
</dbReference>
<organism evidence="2 3">
    <name type="scientific">Exophiala spinifera</name>
    <dbReference type="NCBI Taxonomy" id="91928"/>
    <lineage>
        <taxon>Eukaryota</taxon>
        <taxon>Fungi</taxon>
        <taxon>Dikarya</taxon>
        <taxon>Ascomycota</taxon>
        <taxon>Pezizomycotina</taxon>
        <taxon>Eurotiomycetes</taxon>
        <taxon>Chaetothyriomycetidae</taxon>
        <taxon>Chaetothyriales</taxon>
        <taxon>Herpotrichiellaceae</taxon>
        <taxon>Exophiala</taxon>
    </lineage>
</organism>
<dbReference type="EMBL" id="KN847492">
    <property type="protein sequence ID" value="KIW21042.1"/>
    <property type="molecule type" value="Genomic_DNA"/>
</dbReference>
<dbReference type="InterPro" id="IPR036188">
    <property type="entry name" value="FAD/NAD-bd_sf"/>
</dbReference>